<dbReference type="PROSITE" id="PS50109">
    <property type="entry name" value="HIS_KIN"/>
    <property type="match status" value="1"/>
</dbReference>
<dbReference type="SMART" id="SM00448">
    <property type="entry name" value="REC"/>
    <property type="match status" value="1"/>
</dbReference>
<feature type="compositionally biased region" description="Basic and acidic residues" evidence="3">
    <location>
        <begin position="1245"/>
        <end position="1268"/>
    </location>
</feature>
<dbReference type="Pfam" id="PF00072">
    <property type="entry name" value="Response_reg"/>
    <property type="match status" value="1"/>
</dbReference>
<dbReference type="Gene3D" id="3.30.565.10">
    <property type="entry name" value="Histidine kinase-like ATPase, C-terminal domain"/>
    <property type="match status" value="1"/>
</dbReference>
<dbReference type="SMART" id="SM00387">
    <property type="entry name" value="HATPase_c"/>
    <property type="match status" value="1"/>
</dbReference>
<dbReference type="PRINTS" id="PR00344">
    <property type="entry name" value="BCTRLSENSOR"/>
</dbReference>
<feature type="region of interest" description="Disordered" evidence="3">
    <location>
        <begin position="1198"/>
        <end position="1274"/>
    </location>
</feature>
<dbReference type="InterPro" id="IPR003018">
    <property type="entry name" value="GAF"/>
</dbReference>
<feature type="compositionally biased region" description="Low complexity" evidence="3">
    <location>
        <begin position="294"/>
        <end position="311"/>
    </location>
</feature>
<dbReference type="Proteomes" id="UP000799324">
    <property type="component" value="Unassembled WGS sequence"/>
</dbReference>
<dbReference type="InterPro" id="IPR003661">
    <property type="entry name" value="HisK_dim/P_dom"/>
</dbReference>
<proteinExistence type="predicted"/>
<feature type="compositionally biased region" description="Basic and acidic residues" evidence="3">
    <location>
        <begin position="1203"/>
        <end position="1235"/>
    </location>
</feature>
<protein>
    <recommendedName>
        <fullName evidence="8">Sensor histidine kinase-like protein/response regulator</fullName>
    </recommendedName>
</protein>
<dbReference type="SUPFAM" id="SSF52172">
    <property type="entry name" value="CheY-like"/>
    <property type="match status" value="1"/>
</dbReference>
<evidence type="ECO:0000313" key="7">
    <source>
        <dbReference type="Proteomes" id="UP000799324"/>
    </source>
</evidence>
<keyword evidence="7" id="KW-1185">Reference proteome</keyword>
<dbReference type="Pfam" id="PF01590">
    <property type="entry name" value="GAF"/>
    <property type="match status" value="1"/>
</dbReference>
<dbReference type="PANTHER" id="PTHR43719:SF11">
    <property type="entry name" value="HISTIDINE KINASE_RESPONSE REGULATOR, PUTATIVE-RELATED"/>
    <property type="match status" value="1"/>
</dbReference>
<gene>
    <name evidence="6" type="ORF">K491DRAFT_590246</name>
</gene>
<keyword evidence="1 2" id="KW-0597">Phosphoprotein</keyword>
<dbReference type="OrthoDB" id="303614at2759"/>
<dbReference type="Gene3D" id="1.10.287.130">
    <property type="match status" value="1"/>
</dbReference>
<dbReference type="InterPro" id="IPR036097">
    <property type="entry name" value="HisK_dim/P_sf"/>
</dbReference>
<feature type="region of interest" description="Disordered" evidence="3">
    <location>
        <begin position="999"/>
        <end position="1066"/>
    </location>
</feature>
<dbReference type="EMBL" id="MU004303">
    <property type="protein sequence ID" value="KAF2659934.1"/>
    <property type="molecule type" value="Genomic_DNA"/>
</dbReference>
<dbReference type="PANTHER" id="PTHR43719">
    <property type="entry name" value="TWO-COMPONENT HISTIDINE KINASE"/>
    <property type="match status" value="1"/>
</dbReference>
<dbReference type="SUPFAM" id="SSF55874">
    <property type="entry name" value="ATPase domain of HSP90 chaperone/DNA topoisomerase II/histidine kinase"/>
    <property type="match status" value="1"/>
</dbReference>
<dbReference type="SMART" id="SM00388">
    <property type="entry name" value="HisKA"/>
    <property type="match status" value="1"/>
</dbReference>
<evidence type="ECO:0000256" key="3">
    <source>
        <dbReference type="SAM" id="MobiDB-lite"/>
    </source>
</evidence>
<dbReference type="PROSITE" id="PS50110">
    <property type="entry name" value="RESPONSE_REGULATORY"/>
    <property type="match status" value="1"/>
</dbReference>
<feature type="domain" description="Response regulatory" evidence="5">
    <location>
        <begin position="1071"/>
        <end position="1195"/>
    </location>
</feature>
<dbReference type="InterPro" id="IPR004358">
    <property type="entry name" value="Sig_transdc_His_kin-like_C"/>
</dbReference>
<feature type="compositionally biased region" description="Polar residues" evidence="3">
    <location>
        <begin position="279"/>
        <end position="289"/>
    </location>
</feature>
<feature type="region of interest" description="Disordered" evidence="3">
    <location>
        <begin position="233"/>
        <end position="322"/>
    </location>
</feature>
<reference evidence="6" key="1">
    <citation type="journal article" date="2020" name="Stud. Mycol.">
        <title>101 Dothideomycetes genomes: a test case for predicting lifestyles and emergence of pathogens.</title>
        <authorList>
            <person name="Haridas S."/>
            <person name="Albert R."/>
            <person name="Binder M."/>
            <person name="Bloem J."/>
            <person name="Labutti K."/>
            <person name="Salamov A."/>
            <person name="Andreopoulos B."/>
            <person name="Baker S."/>
            <person name="Barry K."/>
            <person name="Bills G."/>
            <person name="Bluhm B."/>
            <person name="Cannon C."/>
            <person name="Castanera R."/>
            <person name="Culley D."/>
            <person name="Daum C."/>
            <person name="Ezra D."/>
            <person name="Gonzalez J."/>
            <person name="Henrissat B."/>
            <person name="Kuo A."/>
            <person name="Liang C."/>
            <person name="Lipzen A."/>
            <person name="Lutzoni F."/>
            <person name="Magnuson J."/>
            <person name="Mondo S."/>
            <person name="Nolan M."/>
            <person name="Ohm R."/>
            <person name="Pangilinan J."/>
            <person name="Park H.-J."/>
            <person name="Ramirez L."/>
            <person name="Alfaro M."/>
            <person name="Sun H."/>
            <person name="Tritt A."/>
            <person name="Yoshinaga Y."/>
            <person name="Zwiers L.-H."/>
            <person name="Turgeon B."/>
            <person name="Goodwin S."/>
            <person name="Spatafora J."/>
            <person name="Crous P."/>
            <person name="Grigoriev I."/>
        </authorList>
    </citation>
    <scope>NUCLEOTIDE SEQUENCE</scope>
    <source>
        <strain evidence="6">CBS 122681</strain>
    </source>
</reference>
<feature type="compositionally biased region" description="Polar residues" evidence="3">
    <location>
        <begin position="1047"/>
        <end position="1059"/>
    </location>
</feature>
<dbReference type="InterPro" id="IPR036890">
    <property type="entry name" value="HATPase_C_sf"/>
</dbReference>
<organism evidence="6 7">
    <name type="scientific">Lophiostoma macrostomum CBS 122681</name>
    <dbReference type="NCBI Taxonomy" id="1314788"/>
    <lineage>
        <taxon>Eukaryota</taxon>
        <taxon>Fungi</taxon>
        <taxon>Dikarya</taxon>
        <taxon>Ascomycota</taxon>
        <taxon>Pezizomycotina</taxon>
        <taxon>Dothideomycetes</taxon>
        <taxon>Pleosporomycetidae</taxon>
        <taxon>Pleosporales</taxon>
        <taxon>Lophiostomataceae</taxon>
        <taxon>Lophiostoma</taxon>
    </lineage>
</organism>
<evidence type="ECO:0008006" key="8">
    <source>
        <dbReference type="Google" id="ProtNLM"/>
    </source>
</evidence>
<evidence type="ECO:0000313" key="6">
    <source>
        <dbReference type="EMBL" id="KAF2659934.1"/>
    </source>
</evidence>
<feature type="compositionally biased region" description="Low complexity" evidence="3">
    <location>
        <begin position="1029"/>
        <end position="1046"/>
    </location>
</feature>
<dbReference type="AlphaFoldDB" id="A0A6A6TMW1"/>
<feature type="compositionally biased region" description="Basic and acidic residues" evidence="3">
    <location>
        <begin position="233"/>
        <end position="243"/>
    </location>
</feature>
<dbReference type="Gene3D" id="3.40.50.2300">
    <property type="match status" value="1"/>
</dbReference>
<feature type="domain" description="Histidine kinase" evidence="4">
    <location>
        <begin position="554"/>
        <end position="835"/>
    </location>
</feature>
<accession>A0A6A6TMW1</accession>
<dbReference type="InterPro" id="IPR003594">
    <property type="entry name" value="HATPase_dom"/>
</dbReference>
<evidence type="ECO:0000256" key="1">
    <source>
        <dbReference type="ARBA" id="ARBA00022553"/>
    </source>
</evidence>
<dbReference type="SUPFAM" id="SSF47384">
    <property type="entry name" value="Homodimeric domain of signal transducing histidine kinase"/>
    <property type="match status" value="1"/>
</dbReference>
<dbReference type="FunFam" id="3.30.450.40:FF:000083">
    <property type="entry name" value="Sensor histidine kinase/response regulator, putative (AFU_orthologue AFUA_4G00660)"/>
    <property type="match status" value="1"/>
</dbReference>
<name>A0A6A6TMW1_9PLEO</name>
<dbReference type="CDD" id="cd17546">
    <property type="entry name" value="REC_hyHK_CKI1_RcsC-like"/>
    <property type="match status" value="1"/>
</dbReference>
<dbReference type="Pfam" id="PF00512">
    <property type="entry name" value="HisKA"/>
    <property type="match status" value="1"/>
</dbReference>
<feature type="modified residue" description="4-aspartylphosphate" evidence="2">
    <location>
        <position position="1125"/>
    </location>
</feature>
<dbReference type="InterPro" id="IPR005467">
    <property type="entry name" value="His_kinase_dom"/>
</dbReference>
<dbReference type="Pfam" id="PF02518">
    <property type="entry name" value="HATPase_c"/>
    <property type="match status" value="1"/>
</dbReference>
<evidence type="ECO:0000259" key="5">
    <source>
        <dbReference type="PROSITE" id="PS50110"/>
    </source>
</evidence>
<evidence type="ECO:0000259" key="4">
    <source>
        <dbReference type="PROSITE" id="PS50109"/>
    </source>
</evidence>
<dbReference type="SUPFAM" id="SSF55781">
    <property type="entry name" value="GAF domain-like"/>
    <property type="match status" value="1"/>
</dbReference>
<dbReference type="CDD" id="cd00082">
    <property type="entry name" value="HisKA"/>
    <property type="match status" value="1"/>
</dbReference>
<evidence type="ECO:0000256" key="2">
    <source>
        <dbReference type="PROSITE-ProRule" id="PRU00169"/>
    </source>
</evidence>
<dbReference type="GO" id="GO:0000155">
    <property type="term" value="F:phosphorelay sensor kinase activity"/>
    <property type="evidence" value="ECO:0007669"/>
    <property type="project" value="InterPro"/>
</dbReference>
<dbReference type="InterPro" id="IPR011006">
    <property type="entry name" value="CheY-like_superfamily"/>
</dbReference>
<dbReference type="FunFam" id="1.10.287.130:FF:000023">
    <property type="entry name" value="Sensor histidine kinase/response regulator, putative"/>
    <property type="match status" value="1"/>
</dbReference>
<dbReference type="InterPro" id="IPR001789">
    <property type="entry name" value="Sig_transdc_resp-reg_receiver"/>
</dbReference>
<sequence length="1274" mass="139826">MAADWSFYRYYCQSQRPSESDTPRPSLALQLEVPAPPAPKSPFPFNDPALIAFAQLGALRLNTRRCLVSFFDRKNCYVLAEATRALPPDNEQAQFEKGSWCWGSSVVPRQKTLCFHTVNLSLADESTLFIVNDLSGDDRFKAHPAVVGSPHLRFYAGVPIRSPSGRNIGTYCVLDDKPHSGLSAADTFFLKEMATTVMRNLQMTRAADDHRRGEIMVRSLGAFAEGKISVDEKWDSPDLESERPMSPQDTSFQRHRRQTTSSPQPPRVPLADPFAISRADSTGTASTDITSRDPLSPATPAPASTLATPASEYLPDGRPLEGFTKTASSAKIETDKEKVAPEVHAAFTRAARMILESTEADGAVFLDAKVSTFGGMVDDEFMQEQSGEQAEQDKPCTVLGIDMKYETVRSFMGEGALRHLLRTYQHGQIFNFDDDMPPSPPTSHLSSTEVGSSTEFSSSAGIAKLSETPKSQDDDVLLREMFPKARSLVLYPLWDPHRDRWFAGAIIWSCDSMRVFTRDTELSYLAAFSNSIMAEVARLDTKLADAAKGDFISSISHELRSPLHGILGTLELLKETSIDHFQMSMLNTIETCGKTLLETINHVLDFAKINNLTRGTARRNKKHSRSAKQLICPSQSHANDIMTLTSDVDLAVLTEEVLESGFAGYNFQRSATQFLDTPATKTPVPPIAVIVDVNQSENYVFRTQPGAWRRILMNLFGNALKYTPAGFIRVKLQVTKITPEFTFGAPLPSKTLGDNSQGEAFEVRLIITDSGIGMSEEYVNNRLFHSFAQENPLSQGTGLGLSIVKQIVESLGGDVEVRSEKGRGTKFTVYCPLKPSTLVPVVSNHNQEAEIATVRKRTEGMVVSFVGFDENGDYFPVKSLKNKNATMLTLKAFENLCVDWFGMKVRRRASVKDRAPEIFVATEIGAKWLRAQHGSENNSNPTAPVVVICQGPASAQSTTAITVPGQVFECISQPCGPHKLAKALVSCLDRHANRLLAHAAEANSTSPMKENEVPSSPVRLGRELELLKTSSSTPTRGRSRPPITSSLSAPQIRSASSSPVKKATRPTRSLHCLAVDDNHINLRLLKSFLDKLGHTHTLAVNGLEAVTAYKEASASNTHFDAVLMDIHMPVMDGFEASRQIRAFERENGLQDVHIIALTGAASAEAQDESKGSGINFHLIKPVGLAHLKMVLDDILIGQGSPKDTGKELEEIKEEKKDGHLDERTDGSNDHQKSTMEDNTAATQAGHDDSHVSTEPHSNQKDENEDPNRNDSATI</sequence>
<dbReference type="InterPro" id="IPR050956">
    <property type="entry name" value="2C_system_His_kinase"/>
</dbReference>